<reference evidence="1" key="1">
    <citation type="submission" date="2019-08" db="EMBL/GenBank/DDBJ databases">
        <authorList>
            <person name="Kucharzyk K."/>
            <person name="Murdoch R.W."/>
            <person name="Higgins S."/>
            <person name="Loffler F."/>
        </authorList>
    </citation>
    <scope>NUCLEOTIDE SEQUENCE</scope>
</reference>
<dbReference type="AntiFam" id="ANF00246">
    <property type="entry name" value="Shadow ORF (opposite dctM)"/>
</dbReference>
<comment type="caution">
    <text evidence="1">The sequence shown here is derived from an EMBL/GenBank/DDBJ whole genome shotgun (WGS) entry which is preliminary data.</text>
</comment>
<organism evidence="1">
    <name type="scientific">bioreactor metagenome</name>
    <dbReference type="NCBI Taxonomy" id="1076179"/>
    <lineage>
        <taxon>unclassified sequences</taxon>
        <taxon>metagenomes</taxon>
        <taxon>ecological metagenomes</taxon>
    </lineage>
</organism>
<dbReference type="EMBL" id="VSSQ01078140">
    <property type="protein sequence ID" value="MPN28028.1"/>
    <property type="molecule type" value="Genomic_DNA"/>
</dbReference>
<evidence type="ECO:0000313" key="1">
    <source>
        <dbReference type="EMBL" id="MPN28028.1"/>
    </source>
</evidence>
<name>A0A645GM83_9ZZZZ</name>
<gene>
    <name evidence="1" type="ORF">SDC9_175465</name>
</gene>
<sequence length="88" mass="9131">MVVTPYTTIVMLGGISEPRGPAAATEQALKTGGYPSSFIPLAMTDDIAEVVAGPDPETAPKNIQASVAIIAIEPRTEPAKDFARFTSA</sequence>
<accession>A0A645GM83</accession>
<dbReference type="AlphaFoldDB" id="A0A645GM83"/>
<proteinExistence type="predicted"/>
<protein>
    <submittedName>
        <fullName evidence="1">Uncharacterized protein</fullName>
    </submittedName>
</protein>